<dbReference type="PROSITE" id="PS00108">
    <property type="entry name" value="PROTEIN_KINASE_ST"/>
    <property type="match status" value="1"/>
</dbReference>
<comment type="caution">
    <text evidence="11">The sequence shown here is derived from an EMBL/GenBank/DDBJ whole genome shotgun (WGS) entry which is preliminary data.</text>
</comment>
<evidence type="ECO:0000256" key="3">
    <source>
        <dbReference type="ARBA" id="ARBA00022679"/>
    </source>
</evidence>
<keyword evidence="5" id="KW-0418">Kinase</keyword>
<dbReference type="PANTHER" id="PTHR11909">
    <property type="entry name" value="CASEIN KINASE-RELATED"/>
    <property type="match status" value="1"/>
</dbReference>
<dbReference type="InterPro" id="IPR017441">
    <property type="entry name" value="Protein_kinase_ATP_BS"/>
</dbReference>
<dbReference type="PROSITE" id="PS00107">
    <property type="entry name" value="PROTEIN_KINASE_ATP"/>
    <property type="match status" value="1"/>
</dbReference>
<dbReference type="InterPro" id="IPR000719">
    <property type="entry name" value="Prot_kinase_dom"/>
</dbReference>
<evidence type="ECO:0000256" key="4">
    <source>
        <dbReference type="ARBA" id="ARBA00022741"/>
    </source>
</evidence>
<evidence type="ECO:0000313" key="11">
    <source>
        <dbReference type="EMBL" id="KAK8535392.1"/>
    </source>
</evidence>
<evidence type="ECO:0000259" key="10">
    <source>
        <dbReference type="PROSITE" id="PS50011"/>
    </source>
</evidence>
<keyword evidence="3" id="KW-0808">Transferase</keyword>
<evidence type="ECO:0000256" key="9">
    <source>
        <dbReference type="SAM" id="MobiDB-lite"/>
    </source>
</evidence>
<gene>
    <name evidence="11" type="ORF">V6N12_056911</name>
</gene>
<evidence type="ECO:0000256" key="2">
    <source>
        <dbReference type="ARBA" id="ARBA00012513"/>
    </source>
</evidence>
<dbReference type="SUPFAM" id="SSF56112">
    <property type="entry name" value="Protein kinase-like (PK-like)"/>
    <property type="match status" value="1"/>
</dbReference>
<evidence type="ECO:0000313" key="12">
    <source>
        <dbReference type="Proteomes" id="UP001472677"/>
    </source>
</evidence>
<dbReference type="EMBL" id="JBBPBM010000030">
    <property type="protein sequence ID" value="KAK8535392.1"/>
    <property type="molecule type" value="Genomic_DNA"/>
</dbReference>
<organism evidence="11 12">
    <name type="scientific">Hibiscus sabdariffa</name>
    <name type="common">roselle</name>
    <dbReference type="NCBI Taxonomy" id="183260"/>
    <lineage>
        <taxon>Eukaryota</taxon>
        <taxon>Viridiplantae</taxon>
        <taxon>Streptophyta</taxon>
        <taxon>Embryophyta</taxon>
        <taxon>Tracheophyta</taxon>
        <taxon>Spermatophyta</taxon>
        <taxon>Magnoliopsida</taxon>
        <taxon>eudicotyledons</taxon>
        <taxon>Gunneridae</taxon>
        <taxon>Pentapetalae</taxon>
        <taxon>rosids</taxon>
        <taxon>malvids</taxon>
        <taxon>Malvales</taxon>
        <taxon>Malvaceae</taxon>
        <taxon>Malvoideae</taxon>
        <taxon>Hibiscus</taxon>
    </lineage>
</organism>
<keyword evidence="12" id="KW-1185">Reference proteome</keyword>
<feature type="binding site" evidence="7">
    <location>
        <position position="38"/>
    </location>
    <ligand>
        <name>ATP</name>
        <dbReference type="ChEBI" id="CHEBI:30616"/>
    </ligand>
</feature>
<evidence type="ECO:0000256" key="7">
    <source>
        <dbReference type="PROSITE-ProRule" id="PRU10141"/>
    </source>
</evidence>
<dbReference type="Gene3D" id="1.10.510.10">
    <property type="entry name" value="Transferase(Phosphotransferase) domain 1"/>
    <property type="match status" value="1"/>
</dbReference>
<evidence type="ECO:0000256" key="6">
    <source>
        <dbReference type="ARBA" id="ARBA00022840"/>
    </source>
</evidence>
<feature type="compositionally biased region" description="Polar residues" evidence="9">
    <location>
        <begin position="333"/>
        <end position="354"/>
    </location>
</feature>
<sequence length="456" mass="51384">MEPCVGNKFRLGRKIGSGSFGEIYLGTNIQTNEEVAIKLENVKTKHPQLLYESKLYRILQGGTGIPNLRWFGVEGDYNVLVIDLLGPSLEDLFNFCSRKLSLKSVLMLADQMINRVEFFHSKAFLHRDIKPDNFLMGLGRRANQVYIIDYGLAKKYRDSSTHQHIPYRENKNLTGTARYASMNTHLGIEQSRRDDLESLGFVLMYFLRGSLPWQGLKAGTKKQKYEKISEKKVSTSIEALCRGYPTEFASYFHYCRSLRFDDKPDYAYLKRIFRDLFIREGFQFDYVFDWTILKYQQSQLTTPPARALGLGAGTSSPMTPAIANVDRLTAGLSSMDSSRQRTSGPLMNSGNYAKQKSPVANDPFVGRSGGSSSRRVAVSSSRDAFAGSEVDPQRSRAAYASPGALQKSSSRQRSPVEPADPKRTMSARNTTHVKNFEAALKGIEGLNFESDERIHY</sequence>
<feature type="region of interest" description="Disordered" evidence="9">
    <location>
        <begin position="333"/>
        <end position="432"/>
    </location>
</feature>
<protein>
    <recommendedName>
        <fullName evidence="2">non-specific serine/threonine protein kinase</fullName>
        <ecNumber evidence="2">2.7.11.1</ecNumber>
    </recommendedName>
</protein>
<feature type="domain" description="Protein kinase" evidence="10">
    <location>
        <begin position="9"/>
        <end position="278"/>
    </location>
</feature>
<dbReference type="CDD" id="cd14125">
    <property type="entry name" value="STKc_CK1_delta_epsilon"/>
    <property type="match status" value="1"/>
</dbReference>
<dbReference type="InterPro" id="IPR008271">
    <property type="entry name" value="Ser/Thr_kinase_AS"/>
</dbReference>
<dbReference type="Pfam" id="PF00069">
    <property type="entry name" value="Pkinase"/>
    <property type="match status" value="1"/>
</dbReference>
<accession>A0ABR2DCI5</accession>
<keyword evidence="6 7" id="KW-0067">ATP-binding</keyword>
<feature type="compositionally biased region" description="Low complexity" evidence="9">
    <location>
        <begin position="370"/>
        <end position="382"/>
    </location>
</feature>
<proteinExistence type="inferred from homology"/>
<evidence type="ECO:0000256" key="8">
    <source>
        <dbReference type="RuleBase" id="RU000304"/>
    </source>
</evidence>
<dbReference type="Proteomes" id="UP001472677">
    <property type="component" value="Unassembled WGS sequence"/>
</dbReference>
<evidence type="ECO:0000256" key="1">
    <source>
        <dbReference type="ARBA" id="ARBA00005926"/>
    </source>
</evidence>
<name>A0ABR2DCI5_9ROSI</name>
<evidence type="ECO:0000256" key="5">
    <source>
        <dbReference type="ARBA" id="ARBA00022777"/>
    </source>
</evidence>
<dbReference type="InterPro" id="IPR050235">
    <property type="entry name" value="CK1_Ser-Thr_kinase"/>
</dbReference>
<reference evidence="11 12" key="1">
    <citation type="journal article" date="2024" name="G3 (Bethesda)">
        <title>Genome assembly of Hibiscus sabdariffa L. provides insights into metabolisms of medicinal natural products.</title>
        <authorList>
            <person name="Kim T."/>
        </authorList>
    </citation>
    <scope>NUCLEOTIDE SEQUENCE [LARGE SCALE GENOMIC DNA]</scope>
    <source>
        <strain evidence="11">TK-2024</strain>
        <tissue evidence="11">Old leaves</tissue>
    </source>
</reference>
<dbReference type="EC" id="2.7.11.1" evidence="2"/>
<dbReference type="InterPro" id="IPR011009">
    <property type="entry name" value="Kinase-like_dom_sf"/>
</dbReference>
<keyword evidence="4 7" id="KW-0547">Nucleotide-binding</keyword>
<dbReference type="SMART" id="SM00220">
    <property type="entry name" value="S_TKc"/>
    <property type="match status" value="1"/>
</dbReference>
<dbReference type="PROSITE" id="PS50011">
    <property type="entry name" value="PROTEIN_KINASE_DOM"/>
    <property type="match status" value="1"/>
</dbReference>
<keyword evidence="8" id="KW-0723">Serine/threonine-protein kinase</keyword>
<comment type="similarity">
    <text evidence="1">Belongs to the protein kinase superfamily. CK1 Ser/Thr protein kinase family. Casein kinase I subfamily.</text>
</comment>